<dbReference type="InterPro" id="IPR000394">
    <property type="entry name" value="RNA_pol_sigma_54"/>
</dbReference>
<reference evidence="12" key="1">
    <citation type="journal article" date="2021" name="PeerJ">
        <title>Extensive microbial diversity within the chicken gut microbiome revealed by metagenomics and culture.</title>
        <authorList>
            <person name="Gilroy R."/>
            <person name="Ravi A."/>
            <person name="Getino M."/>
            <person name="Pursley I."/>
            <person name="Horton D.L."/>
            <person name="Alikhan N.F."/>
            <person name="Baker D."/>
            <person name="Gharbi K."/>
            <person name="Hall N."/>
            <person name="Watson M."/>
            <person name="Adriaenssens E.M."/>
            <person name="Foster-Nyarko E."/>
            <person name="Jarju S."/>
            <person name="Secka A."/>
            <person name="Antonio M."/>
            <person name="Oren A."/>
            <person name="Chaudhuri R.R."/>
            <person name="La Ragione R."/>
            <person name="Hildebrand F."/>
            <person name="Pallen M.J."/>
        </authorList>
    </citation>
    <scope>NUCLEOTIDE SEQUENCE</scope>
    <source>
        <strain evidence="12">CHK121-7720</strain>
    </source>
</reference>
<keyword evidence="5" id="KW-0805">Transcription regulation</keyword>
<evidence type="ECO:0000313" key="13">
    <source>
        <dbReference type="Proteomes" id="UP000757103"/>
    </source>
</evidence>
<feature type="compositionally biased region" description="Basic and acidic residues" evidence="9">
    <location>
        <begin position="84"/>
        <end position="101"/>
    </location>
</feature>
<organism evidence="12 13">
    <name type="scientific">Barnesiella viscericola</name>
    <dbReference type="NCBI Taxonomy" id="397865"/>
    <lineage>
        <taxon>Bacteria</taxon>
        <taxon>Pseudomonadati</taxon>
        <taxon>Bacteroidota</taxon>
        <taxon>Bacteroidia</taxon>
        <taxon>Bacteroidales</taxon>
        <taxon>Barnesiellaceae</taxon>
        <taxon>Barnesiella</taxon>
    </lineage>
</organism>
<keyword evidence="4" id="KW-0548">Nucleotidyltransferase</keyword>
<dbReference type="Gene3D" id="1.10.10.60">
    <property type="entry name" value="Homeodomain-like"/>
    <property type="match status" value="1"/>
</dbReference>
<evidence type="ECO:0000259" key="10">
    <source>
        <dbReference type="Pfam" id="PF04552"/>
    </source>
</evidence>
<dbReference type="PROSITE" id="PS50044">
    <property type="entry name" value="SIGMA54_3"/>
    <property type="match status" value="1"/>
</dbReference>
<evidence type="ECO:0000256" key="3">
    <source>
        <dbReference type="ARBA" id="ARBA00022679"/>
    </source>
</evidence>
<dbReference type="PROSITE" id="PS00718">
    <property type="entry name" value="SIGMA54_2"/>
    <property type="match status" value="1"/>
</dbReference>
<keyword evidence="3" id="KW-0808">Transferase</keyword>
<dbReference type="RefSeq" id="WP_038534303.1">
    <property type="nucleotide sequence ID" value="NZ_CAKMIC010000001.1"/>
</dbReference>
<evidence type="ECO:0000256" key="1">
    <source>
        <dbReference type="ARBA" id="ARBA00008798"/>
    </source>
</evidence>
<comment type="caution">
    <text evidence="12">The sequence shown here is derived from an EMBL/GenBank/DDBJ whole genome shotgun (WGS) entry which is preliminary data.</text>
</comment>
<dbReference type="GO" id="GO:0001216">
    <property type="term" value="F:DNA-binding transcription activator activity"/>
    <property type="evidence" value="ECO:0007669"/>
    <property type="project" value="InterPro"/>
</dbReference>
<keyword evidence="7" id="KW-0238">DNA-binding</keyword>
<keyword evidence="2" id="KW-0240">DNA-directed RNA polymerase</keyword>
<sequence length="489" mass="56384">MAALKQQLQQKLQQKLSPQQIQLIRLLELTEVEFEERVQQELVDNPALEEGREESLDSLNDFNPNADEDGNPTESAEELSLGDYRTEDDIPDYRLEADNFSKDDKKDDIPFVSASSFHDYLESQLGELSLDDTSYQIAQYIIGNIDDNGYLQRPIQAITDDLIFQVGLDVPVSQVEDILQMIQEFEPAGVGASNLRECLLLQLERHEGTPANLLAYKIVDQMFDEFSKKHYDKIMRQCNVSEEELKQAIREITQLNPKPGSAWNNSYSGNTEHHIIPDFYVEAQDGELSISLNNSNIPELHVSRDYQDMLEDYSSNKQNQTRDKRDALLFVKQKLDAAQWFVNAVKQRQETLLKTITVIVELQKEFFLTGDERTLKPMILKDVAERTGYDISTISRASNSKYVQTNFGIYPLKYFFSESMQNDAGEEVSTREIKRLLQELVEHEDKHKPLSDDKLCELLQQKGYPIARRTIAKYREQLSIPVARLRKEI</sequence>
<proteinExistence type="inferred from homology"/>
<evidence type="ECO:0000256" key="6">
    <source>
        <dbReference type="ARBA" id="ARBA00023082"/>
    </source>
</evidence>
<dbReference type="GO" id="GO:0016779">
    <property type="term" value="F:nucleotidyltransferase activity"/>
    <property type="evidence" value="ECO:0007669"/>
    <property type="project" value="UniProtKB-KW"/>
</dbReference>
<dbReference type="PANTHER" id="PTHR32248">
    <property type="entry name" value="RNA POLYMERASE SIGMA-54 FACTOR"/>
    <property type="match status" value="1"/>
</dbReference>
<evidence type="ECO:0000256" key="5">
    <source>
        <dbReference type="ARBA" id="ARBA00023015"/>
    </source>
</evidence>
<keyword evidence="6" id="KW-0731">Sigma factor</keyword>
<name>A0A921MSG5_9BACT</name>
<gene>
    <name evidence="12" type="primary">rpoN</name>
    <name evidence="12" type="ORF">K8U91_08705</name>
</gene>
<dbReference type="InterPro" id="IPR007046">
    <property type="entry name" value="RNA_pol_sigma_54_core-bd"/>
</dbReference>
<dbReference type="NCBIfam" id="TIGR02395">
    <property type="entry name" value="rpoN_sigma"/>
    <property type="match status" value="1"/>
</dbReference>
<dbReference type="Pfam" id="PF04552">
    <property type="entry name" value="Sigma54_DBD"/>
    <property type="match status" value="1"/>
</dbReference>
<dbReference type="GO" id="GO:0003677">
    <property type="term" value="F:DNA binding"/>
    <property type="evidence" value="ECO:0007669"/>
    <property type="project" value="UniProtKB-KW"/>
</dbReference>
<evidence type="ECO:0000259" key="11">
    <source>
        <dbReference type="Pfam" id="PF04963"/>
    </source>
</evidence>
<dbReference type="PIRSF" id="PIRSF000774">
    <property type="entry name" value="RpoN"/>
    <property type="match status" value="1"/>
</dbReference>
<dbReference type="Gene3D" id="1.10.10.1330">
    <property type="entry name" value="RNA polymerase sigma-54 factor, core-binding domain"/>
    <property type="match status" value="1"/>
</dbReference>
<dbReference type="PRINTS" id="PR00045">
    <property type="entry name" value="SIGMA54FCT"/>
</dbReference>
<evidence type="ECO:0000313" key="12">
    <source>
        <dbReference type="EMBL" id="HJG89530.1"/>
    </source>
</evidence>
<dbReference type="EMBL" id="DYUD01000024">
    <property type="protein sequence ID" value="HJG89530.1"/>
    <property type="molecule type" value="Genomic_DNA"/>
</dbReference>
<dbReference type="Proteomes" id="UP000757103">
    <property type="component" value="Unassembled WGS sequence"/>
</dbReference>
<dbReference type="InterPro" id="IPR038709">
    <property type="entry name" value="RpoN_core-bd_sf"/>
</dbReference>
<dbReference type="GO" id="GO:0006352">
    <property type="term" value="P:DNA-templated transcription initiation"/>
    <property type="evidence" value="ECO:0007669"/>
    <property type="project" value="InterPro"/>
</dbReference>
<dbReference type="InterPro" id="IPR007634">
    <property type="entry name" value="RNA_pol_sigma_54_DNA-bd"/>
</dbReference>
<evidence type="ECO:0000256" key="2">
    <source>
        <dbReference type="ARBA" id="ARBA00022478"/>
    </source>
</evidence>
<dbReference type="AlphaFoldDB" id="A0A921MSG5"/>
<feature type="domain" description="RNA polymerase sigma factor 54 core-binding" evidence="11">
    <location>
        <begin position="114"/>
        <end position="306"/>
    </location>
</feature>
<feature type="domain" description="RNA polymerase sigma factor 54 DNA-binding" evidence="10">
    <location>
        <begin position="330"/>
        <end position="487"/>
    </location>
</feature>
<accession>A0A921MSG5</accession>
<protein>
    <submittedName>
        <fullName evidence="12">RNA polymerase factor sigma-54</fullName>
    </submittedName>
</protein>
<keyword evidence="8" id="KW-0804">Transcription</keyword>
<evidence type="ECO:0000256" key="9">
    <source>
        <dbReference type="SAM" id="MobiDB-lite"/>
    </source>
</evidence>
<evidence type="ECO:0000256" key="4">
    <source>
        <dbReference type="ARBA" id="ARBA00022695"/>
    </source>
</evidence>
<dbReference type="Pfam" id="PF04963">
    <property type="entry name" value="Sigma54_CBD"/>
    <property type="match status" value="1"/>
</dbReference>
<dbReference type="GO" id="GO:0000428">
    <property type="term" value="C:DNA-directed RNA polymerase complex"/>
    <property type="evidence" value="ECO:0007669"/>
    <property type="project" value="UniProtKB-KW"/>
</dbReference>
<feature type="compositionally biased region" description="Acidic residues" evidence="9">
    <location>
        <begin position="66"/>
        <end position="77"/>
    </location>
</feature>
<dbReference type="GO" id="GO:0016987">
    <property type="term" value="F:sigma factor activity"/>
    <property type="evidence" value="ECO:0007669"/>
    <property type="project" value="UniProtKB-KW"/>
</dbReference>
<feature type="region of interest" description="Disordered" evidence="9">
    <location>
        <begin position="43"/>
        <end position="101"/>
    </location>
</feature>
<dbReference type="PANTHER" id="PTHR32248:SF4">
    <property type="entry name" value="RNA POLYMERASE SIGMA-54 FACTOR"/>
    <property type="match status" value="1"/>
</dbReference>
<dbReference type="Pfam" id="PF00309">
    <property type="entry name" value="Sigma54_AID"/>
    <property type="match status" value="1"/>
</dbReference>
<evidence type="ECO:0000256" key="7">
    <source>
        <dbReference type="ARBA" id="ARBA00023125"/>
    </source>
</evidence>
<evidence type="ECO:0000256" key="8">
    <source>
        <dbReference type="ARBA" id="ARBA00023163"/>
    </source>
</evidence>
<reference evidence="12" key="2">
    <citation type="submission" date="2021-09" db="EMBL/GenBank/DDBJ databases">
        <authorList>
            <person name="Gilroy R."/>
        </authorList>
    </citation>
    <scope>NUCLEOTIDE SEQUENCE</scope>
    <source>
        <strain evidence="12">CHK121-7720</strain>
    </source>
</reference>
<dbReference type="GeneID" id="90529199"/>
<comment type="similarity">
    <text evidence="1">Belongs to the sigma-54 factor family.</text>
</comment>